<reference evidence="7 8" key="1">
    <citation type="journal article" date="2014" name="BMC Genomics">
        <title>Genome sequencing of four Aureobasidium pullulans varieties: biotechnological potential, stress tolerance, and description of new species.</title>
        <authorList>
            <person name="Gostin Ar C."/>
            <person name="Ohm R.A."/>
            <person name="Kogej T."/>
            <person name="Sonjak S."/>
            <person name="Turk M."/>
            <person name="Zajc J."/>
            <person name="Zalar P."/>
            <person name="Grube M."/>
            <person name="Sun H."/>
            <person name="Han J."/>
            <person name="Sharma A."/>
            <person name="Chiniquy J."/>
            <person name="Ngan C.Y."/>
            <person name="Lipzen A."/>
            <person name="Barry K."/>
            <person name="Grigoriev I.V."/>
            <person name="Gunde-Cimerman N."/>
        </authorList>
    </citation>
    <scope>NUCLEOTIDE SEQUENCE [LARGE SCALE GENOMIC DNA]</scope>
    <source>
        <strain evidence="7 8">CBS 147.97</strain>
    </source>
</reference>
<dbReference type="Pfam" id="PF13445">
    <property type="entry name" value="zf-RING_UBOX"/>
    <property type="match status" value="1"/>
</dbReference>
<protein>
    <recommendedName>
        <fullName evidence="6">RING-type domain-containing protein</fullName>
    </recommendedName>
</protein>
<feature type="compositionally biased region" description="Polar residues" evidence="5">
    <location>
        <begin position="175"/>
        <end position="199"/>
    </location>
</feature>
<dbReference type="AlphaFoldDB" id="A0A074WYE5"/>
<dbReference type="InterPro" id="IPR001841">
    <property type="entry name" value="Znf_RING"/>
</dbReference>
<feature type="domain" description="RING-type" evidence="6">
    <location>
        <begin position="318"/>
        <end position="364"/>
    </location>
</feature>
<dbReference type="PANTHER" id="PTHR23041:SF78">
    <property type="entry name" value="E3 UBIQUITIN-PROTEIN LIGASE RNF4"/>
    <property type="match status" value="1"/>
</dbReference>
<keyword evidence="3" id="KW-0862">Zinc</keyword>
<feature type="compositionally biased region" description="Polar residues" evidence="5">
    <location>
        <begin position="208"/>
        <end position="222"/>
    </location>
</feature>
<dbReference type="EMBL" id="KL584702">
    <property type="protein sequence ID" value="KEQ78193.1"/>
    <property type="molecule type" value="Genomic_DNA"/>
</dbReference>
<evidence type="ECO:0000259" key="6">
    <source>
        <dbReference type="PROSITE" id="PS50089"/>
    </source>
</evidence>
<evidence type="ECO:0000313" key="8">
    <source>
        <dbReference type="Proteomes" id="UP000027730"/>
    </source>
</evidence>
<feature type="compositionally biased region" description="Low complexity" evidence="5">
    <location>
        <begin position="233"/>
        <end position="244"/>
    </location>
</feature>
<evidence type="ECO:0000313" key="7">
    <source>
        <dbReference type="EMBL" id="KEQ78193.1"/>
    </source>
</evidence>
<dbReference type="Gene3D" id="3.30.40.10">
    <property type="entry name" value="Zinc/RING finger domain, C3HC4 (zinc finger)"/>
    <property type="match status" value="1"/>
</dbReference>
<keyword evidence="1" id="KW-0479">Metal-binding</keyword>
<evidence type="ECO:0000256" key="5">
    <source>
        <dbReference type="SAM" id="MobiDB-lite"/>
    </source>
</evidence>
<dbReference type="PROSITE" id="PS50089">
    <property type="entry name" value="ZF_RING_2"/>
    <property type="match status" value="1"/>
</dbReference>
<proteinExistence type="predicted"/>
<sequence>MSFSSGNHWPFVGTSFTFPPWNDTHNSDDNSQANQQPTNTPAQGYIPPPQHRHSPSSSYPRLPLPNFAQSRHHPTATQARPQHHSTPSASLAAALREGADFLPRPSILPRLPPLSRLNSTSAQQSSFGYIPNHFFYSPPQSPQDSGPSHHTTTTDPAHQSASSSSVQPFAGPSFTDHSTGPSISNPLAHSHSNSHSTPRFGTHHIASASRSGQSYSDYQNPAIQPYAKEEDTTTMPASTSTAAAGRKRARPSDPGTPPSGTKRRLNSAHAPIELDDTDEEEEEELGPDNDILATEREALVAKQREEAGKPSRIGELNCMICLEHFTGMTATHCGHIFCHECLTQALIASQRNSDHNYGTCPACRKPIKPKGKTQIVPLTLMKARKKK</sequence>
<evidence type="ECO:0000256" key="4">
    <source>
        <dbReference type="PROSITE-ProRule" id="PRU00175"/>
    </source>
</evidence>
<dbReference type="InterPro" id="IPR047134">
    <property type="entry name" value="RNF4"/>
</dbReference>
<dbReference type="HOGENOM" id="CLU_721560_0_0_1"/>
<feature type="compositionally biased region" description="Polar residues" evidence="5">
    <location>
        <begin position="75"/>
        <end position="89"/>
    </location>
</feature>
<dbReference type="OrthoDB" id="6270329at2759"/>
<organism evidence="7 8">
    <name type="scientific">Aureobasidium namibiae CBS 147.97</name>
    <dbReference type="NCBI Taxonomy" id="1043004"/>
    <lineage>
        <taxon>Eukaryota</taxon>
        <taxon>Fungi</taxon>
        <taxon>Dikarya</taxon>
        <taxon>Ascomycota</taxon>
        <taxon>Pezizomycotina</taxon>
        <taxon>Dothideomycetes</taxon>
        <taxon>Dothideomycetidae</taxon>
        <taxon>Dothideales</taxon>
        <taxon>Saccotheciaceae</taxon>
        <taxon>Aureobasidium</taxon>
    </lineage>
</organism>
<dbReference type="PROSITE" id="PS00518">
    <property type="entry name" value="ZF_RING_1"/>
    <property type="match status" value="1"/>
</dbReference>
<dbReference type="STRING" id="1043004.A0A074WYE5"/>
<evidence type="ECO:0000256" key="3">
    <source>
        <dbReference type="ARBA" id="ARBA00022833"/>
    </source>
</evidence>
<feature type="region of interest" description="Disordered" evidence="5">
    <location>
        <begin position="19"/>
        <end position="90"/>
    </location>
</feature>
<feature type="compositionally biased region" description="Low complexity" evidence="5">
    <location>
        <begin position="55"/>
        <end position="65"/>
    </location>
</feature>
<dbReference type="Proteomes" id="UP000027730">
    <property type="component" value="Unassembled WGS sequence"/>
</dbReference>
<keyword evidence="8" id="KW-1185">Reference proteome</keyword>
<name>A0A074WYE5_9PEZI</name>
<dbReference type="GO" id="GO:0008270">
    <property type="term" value="F:zinc ion binding"/>
    <property type="evidence" value="ECO:0007669"/>
    <property type="project" value="UniProtKB-KW"/>
</dbReference>
<feature type="region of interest" description="Disordered" evidence="5">
    <location>
        <begin position="129"/>
        <end position="292"/>
    </location>
</feature>
<dbReference type="SUPFAM" id="SSF57850">
    <property type="entry name" value="RING/U-box"/>
    <property type="match status" value="1"/>
</dbReference>
<evidence type="ECO:0000256" key="1">
    <source>
        <dbReference type="ARBA" id="ARBA00022723"/>
    </source>
</evidence>
<dbReference type="SMART" id="SM00184">
    <property type="entry name" value="RING"/>
    <property type="match status" value="1"/>
</dbReference>
<evidence type="ECO:0000256" key="2">
    <source>
        <dbReference type="ARBA" id="ARBA00022771"/>
    </source>
</evidence>
<dbReference type="InterPro" id="IPR027370">
    <property type="entry name" value="Znf-RING_euk"/>
</dbReference>
<dbReference type="InterPro" id="IPR013083">
    <property type="entry name" value="Znf_RING/FYVE/PHD"/>
</dbReference>
<feature type="compositionally biased region" description="Polar residues" evidence="5">
    <location>
        <begin position="29"/>
        <end position="42"/>
    </location>
</feature>
<feature type="compositionally biased region" description="Acidic residues" evidence="5">
    <location>
        <begin position="273"/>
        <end position="287"/>
    </location>
</feature>
<dbReference type="RefSeq" id="XP_013432015.1">
    <property type="nucleotide sequence ID" value="XM_013576561.1"/>
</dbReference>
<dbReference type="InterPro" id="IPR017907">
    <property type="entry name" value="Znf_RING_CS"/>
</dbReference>
<dbReference type="PANTHER" id="PTHR23041">
    <property type="entry name" value="RING FINGER DOMAIN-CONTAINING"/>
    <property type="match status" value="1"/>
</dbReference>
<feature type="compositionally biased region" description="Polar residues" evidence="5">
    <location>
        <begin position="149"/>
        <end position="167"/>
    </location>
</feature>
<accession>A0A074WYE5</accession>
<gene>
    <name evidence="7" type="ORF">M436DRAFT_37220</name>
</gene>
<dbReference type="GeneID" id="25408792"/>
<keyword evidence="2 4" id="KW-0863">Zinc-finger</keyword>